<evidence type="ECO:0000313" key="1">
    <source>
        <dbReference type="EMBL" id="OHU92500.1"/>
    </source>
</evidence>
<comment type="caution">
    <text evidence="1">The sequence shown here is derived from an EMBL/GenBank/DDBJ whole genome shotgun (WGS) entry which is preliminary data.</text>
</comment>
<sequence length="208" mass="23902">MSTKTNLDEQSICDYLSRHPDFLLNHPYVLLEMDLHGKSQGLPNLALQQQRLLREHNQQLKQQLQGMSHSALENEQIFKLLSECQRQLWHCTSFDELAIALADTLSRPANIMSCQLLPYDTRFSQLVNARLLNNGVYLGRLSKQEQQQLWPDNDEVRSVALYLIGNRDKPQAILAFASDHAEHFSPTNDILFMQEFVTTLQVRLSALA</sequence>
<dbReference type="Proteomes" id="UP000179786">
    <property type="component" value="Unassembled WGS sequence"/>
</dbReference>
<dbReference type="STRING" id="1859457.BET10_05460"/>
<gene>
    <name evidence="1" type="ORF">BET10_05460</name>
</gene>
<evidence type="ECO:0000313" key="2">
    <source>
        <dbReference type="Proteomes" id="UP000179786"/>
    </source>
</evidence>
<dbReference type="PANTHER" id="PTHR38765:SF1">
    <property type="entry name" value="DUF484 DOMAIN-CONTAINING PROTEIN"/>
    <property type="match status" value="1"/>
</dbReference>
<accession>A0A1S1MXK5</accession>
<dbReference type="PANTHER" id="PTHR38765">
    <property type="entry name" value="DUF484 DOMAIN-CONTAINING PROTEIN"/>
    <property type="match status" value="1"/>
</dbReference>
<dbReference type="OrthoDB" id="8525200at2"/>
<keyword evidence="2" id="KW-1185">Reference proteome</keyword>
<dbReference type="EMBL" id="MKJU01000007">
    <property type="protein sequence ID" value="OHU92500.1"/>
    <property type="molecule type" value="Genomic_DNA"/>
</dbReference>
<dbReference type="AlphaFoldDB" id="A0A1S1MXK5"/>
<dbReference type="Gene3D" id="3.30.450.40">
    <property type="match status" value="1"/>
</dbReference>
<dbReference type="InterPro" id="IPR007435">
    <property type="entry name" value="DUF484"/>
</dbReference>
<name>A0A1S1MXK5_9GAMM</name>
<evidence type="ECO:0008006" key="3">
    <source>
        <dbReference type="Google" id="ProtNLM"/>
    </source>
</evidence>
<protein>
    <recommendedName>
        <fullName evidence="3">DUF484 domain-containing protein</fullName>
    </recommendedName>
</protein>
<dbReference type="Pfam" id="PF04340">
    <property type="entry name" value="DUF484"/>
    <property type="match status" value="1"/>
</dbReference>
<proteinExistence type="predicted"/>
<dbReference type="InterPro" id="IPR029016">
    <property type="entry name" value="GAF-like_dom_sf"/>
</dbReference>
<dbReference type="RefSeq" id="WP_070983477.1">
    <property type="nucleotide sequence ID" value="NZ_MKJU01000007.1"/>
</dbReference>
<reference evidence="1 2" key="1">
    <citation type="submission" date="2016-09" db="EMBL/GenBank/DDBJ databases">
        <title>Pseudoalteromonas amylolytica sp. nov., isolated from the surface seawater.</title>
        <authorList>
            <person name="Wu Y.-H."/>
            <person name="Cheng H."/>
            <person name="Jin X.-B."/>
            <person name="Wang C.-S."/>
            <person name="Xu X.-W."/>
        </authorList>
    </citation>
    <scope>NUCLEOTIDE SEQUENCE [LARGE SCALE GENOMIC DNA]</scope>
    <source>
        <strain evidence="1 2">JW1</strain>
    </source>
</reference>
<organism evidence="1 2">
    <name type="scientific">Pseudoalteromonas amylolytica</name>
    <dbReference type="NCBI Taxonomy" id="1859457"/>
    <lineage>
        <taxon>Bacteria</taxon>
        <taxon>Pseudomonadati</taxon>
        <taxon>Pseudomonadota</taxon>
        <taxon>Gammaproteobacteria</taxon>
        <taxon>Alteromonadales</taxon>
        <taxon>Pseudoalteromonadaceae</taxon>
        <taxon>Pseudoalteromonas</taxon>
    </lineage>
</organism>